<name>A0AAD9WB25_9HELO</name>
<evidence type="ECO:0000313" key="3">
    <source>
        <dbReference type="Proteomes" id="UP001285354"/>
    </source>
</evidence>
<keyword evidence="3" id="KW-1185">Reference proteome</keyword>
<evidence type="ECO:0000313" key="2">
    <source>
        <dbReference type="EMBL" id="KAK2624855.1"/>
    </source>
</evidence>
<feature type="region of interest" description="Disordered" evidence="1">
    <location>
        <begin position="1"/>
        <end position="120"/>
    </location>
</feature>
<proteinExistence type="predicted"/>
<organism evidence="2 3">
    <name type="scientific">Diplocarpon rosae</name>
    <dbReference type="NCBI Taxonomy" id="946125"/>
    <lineage>
        <taxon>Eukaryota</taxon>
        <taxon>Fungi</taxon>
        <taxon>Dikarya</taxon>
        <taxon>Ascomycota</taxon>
        <taxon>Pezizomycotina</taxon>
        <taxon>Leotiomycetes</taxon>
        <taxon>Helotiales</taxon>
        <taxon>Drepanopezizaceae</taxon>
        <taxon>Diplocarpon</taxon>
    </lineage>
</organism>
<feature type="compositionally biased region" description="Basic and acidic residues" evidence="1">
    <location>
        <begin position="92"/>
        <end position="107"/>
    </location>
</feature>
<evidence type="ECO:0000256" key="1">
    <source>
        <dbReference type="SAM" id="MobiDB-lite"/>
    </source>
</evidence>
<reference evidence="2" key="1">
    <citation type="submission" date="2023-06" db="EMBL/GenBank/DDBJ databases">
        <title>Draft genome of Marssonina rosae.</title>
        <authorList>
            <person name="Cheng Q."/>
        </authorList>
    </citation>
    <scope>NUCLEOTIDE SEQUENCE</scope>
    <source>
        <strain evidence="2">R4</strain>
    </source>
</reference>
<gene>
    <name evidence="2" type="ORF">QTJ16_006048</name>
</gene>
<dbReference type="EMBL" id="JAUBYV010000009">
    <property type="protein sequence ID" value="KAK2624855.1"/>
    <property type="molecule type" value="Genomic_DNA"/>
</dbReference>
<feature type="compositionally biased region" description="Polar residues" evidence="1">
    <location>
        <begin position="68"/>
        <end position="77"/>
    </location>
</feature>
<sequence>MDQPPSYACSSRMRSEDSETASIRSAAPSYASAAPSYTSMLPPTTGPSPPNPKARHYHSVASRRASKQAFQEQSSRLLSARNGDQGVTQMRKRMEEEELERIKRTSEDPELVGEVAAKEHRRRREDLLLMQINGWERDKSWKNLWKNVEAEKQGKLA</sequence>
<feature type="compositionally biased region" description="Low complexity" evidence="1">
    <location>
        <begin position="21"/>
        <end position="43"/>
    </location>
</feature>
<comment type="caution">
    <text evidence="2">The sequence shown here is derived from an EMBL/GenBank/DDBJ whole genome shotgun (WGS) entry which is preliminary data.</text>
</comment>
<dbReference type="AlphaFoldDB" id="A0AAD9WB25"/>
<protein>
    <submittedName>
        <fullName evidence="2">Uncharacterized protein</fullName>
    </submittedName>
</protein>
<accession>A0AAD9WB25</accession>
<dbReference type="Proteomes" id="UP001285354">
    <property type="component" value="Unassembled WGS sequence"/>
</dbReference>